<feature type="region of interest" description="Disordered" evidence="1">
    <location>
        <begin position="343"/>
        <end position="364"/>
    </location>
</feature>
<dbReference type="AlphaFoldDB" id="B1Z8U2"/>
<evidence type="ECO:0000313" key="4">
    <source>
        <dbReference type="Proteomes" id="UP000007136"/>
    </source>
</evidence>
<dbReference type="Pfam" id="PF03432">
    <property type="entry name" value="Relaxase"/>
    <property type="match status" value="1"/>
</dbReference>
<sequence length="424" mass="48337">MILKGSQRGGGQDLAAHLMRTDDNEHVRVHELREFASDNLRGAFKEAEAISRGTKCRQYLFSLSFSPPESARVSEAQFEQAIDEAERRLGLDGQPRAVVFHEKEGRLHAHAVWSRIDAATMTARPVPFFKNKLVALSRDLYLDHGWDMPRGIAQAGMRNPTNFTLAEWQQAKRQGQDPRWLKAAVQSSWQASDSGAAFSRALEEHGCFLARGDRRGHVIIDHNGEVHSLSRVLGTKTKDLKARLGDGEALPSVEATRKALGERMTPALKRHVTESREKFGKASALLGDAKAEMTRRHRDGRSKLDQDQKRAWDAETQARAARLPKGLSVIWHRLTGKYQEVRTQNEAEAKASRERQAEERQRLVDRQREERARLQVLFKELRKRQAEELLELRRELGRFFKFSRGLDPGPAQRREISLGLRLER</sequence>
<evidence type="ECO:0000256" key="1">
    <source>
        <dbReference type="SAM" id="MobiDB-lite"/>
    </source>
</evidence>
<evidence type="ECO:0000313" key="3">
    <source>
        <dbReference type="EMBL" id="ACB83244.1"/>
    </source>
</evidence>
<reference evidence="3" key="1">
    <citation type="submission" date="2008-04" db="EMBL/GenBank/DDBJ databases">
        <title>Complete sequence of chromosome of Methylobacterium populi BJ001.</title>
        <authorList>
            <consortium name="US DOE Joint Genome Institute"/>
            <person name="Copeland A."/>
            <person name="Lucas S."/>
            <person name="Lapidus A."/>
            <person name="Glavina del Rio T."/>
            <person name="Dalin E."/>
            <person name="Tice H."/>
            <person name="Bruce D."/>
            <person name="Goodwin L."/>
            <person name="Pitluck S."/>
            <person name="Chertkov O."/>
            <person name="Brettin T."/>
            <person name="Detter J.C."/>
            <person name="Han C."/>
            <person name="Kuske C.R."/>
            <person name="Schmutz J."/>
            <person name="Larimer F."/>
            <person name="Land M."/>
            <person name="Hauser L."/>
            <person name="Kyrpides N."/>
            <person name="Mikhailova N."/>
            <person name="Marx C."/>
            <person name="Richardson P."/>
        </authorList>
    </citation>
    <scope>NUCLEOTIDE SEQUENCE [LARGE SCALE GENOMIC DNA]</scope>
    <source>
        <strain evidence="3">BJ001</strain>
    </source>
</reference>
<organism evidence="3 4">
    <name type="scientific">Methylorubrum populi (strain ATCC BAA-705 / NCIMB 13946 / BJ001)</name>
    <name type="common">Methylobacterium populi</name>
    <dbReference type="NCBI Taxonomy" id="441620"/>
    <lineage>
        <taxon>Bacteria</taxon>
        <taxon>Pseudomonadati</taxon>
        <taxon>Pseudomonadota</taxon>
        <taxon>Alphaproteobacteria</taxon>
        <taxon>Hyphomicrobiales</taxon>
        <taxon>Methylobacteriaceae</taxon>
        <taxon>Methylorubrum</taxon>
    </lineage>
</organism>
<feature type="domain" description="MobA/VirD2-like nuclease" evidence="2">
    <location>
        <begin position="22"/>
        <end position="146"/>
    </location>
</feature>
<dbReference type="EMBL" id="CP001029">
    <property type="protein sequence ID" value="ACB83244.1"/>
    <property type="molecule type" value="Genomic_DNA"/>
</dbReference>
<protein>
    <submittedName>
        <fullName evidence="3">Relaxase/mobilization nuclease family protein</fullName>
    </submittedName>
</protein>
<dbReference type="STRING" id="441620.Mpop_5148"/>
<proteinExistence type="predicted"/>
<dbReference type="Proteomes" id="UP000007136">
    <property type="component" value="Chromosome"/>
</dbReference>
<dbReference type="KEGG" id="mpo:Mpop_5148"/>
<evidence type="ECO:0000259" key="2">
    <source>
        <dbReference type="Pfam" id="PF03432"/>
    </source>
</evidence>
<dbReference type="RefSeq" id="WP_012456840.1">
    <property type="nucleotide sequence ID" value="NC_010725.1"/>
</dbReference>
<dbReference type="OrthoDB" id="1826980at2"/>
<dbReference type="eggNOG" id="COG0612">
    <property type="taxonomic scope" value="Bacteria"/>
</dbReference>
<gene>
    <name evidence="3" type="ordered locus">Mpop_5148</name>
</gene>
<accession>B1Z8U2</accession>
<dbReference type="InterPro" id="IPR005094">
    <property type="entry name" value="Endonuclease_MobA/VirD2"/>
</dbReference>
<dbReference type="HOGENOM" id="CLU_039168_0_0_5"/>
<name>B1Z8U2_METPB</name>